<comment type="caution">
    <text evidence="1">The sequence shown here is derived from an EMBL/GenBank/DDBJ whole genome shotgun (WGS) entry which is preliminary data.</text>
</comment>
<evidence type="ECO:0000313" key="1">
    <source>
        <dbReference type="EMBL" id="GBM46919.1"/>
    </source>
</evidence>
<evidence type="ECO:0000313" key="2">
    <source>
        <dbReference type="Proteomes" id="UP000499080"/>
    </source>
</evidence>
<proteinExistence type="predicted"/>
<dbReference type="EMBL" id="BGPR01097829">
    <property type="protein sequence ID" value="GBM46919.1"/>
    <property type="molecule type" value="Genomic_DNA"/>
</dbReference>
<keyword evidence="2" id="KW-1185">Reference proteome</keyword>
<dbReference type="Proteomes" id="UP000499080">
    <property type="component" value="Unassembled WGS sequence"/>
</dbReference>
<sequence>MRVTRGCRHSNLPVKWITIRRRFTDPRWYQMACQNIAFTSLFPDLVPCDFFPWMKNGRGNDSQVPKKCSQEGTGGCSKRRLAIRICIFV</sequence>
<organism evidence="1 2">
    <name type="scientific">Araneus ventricosus</name>
    <name type="common">Orbweaver spider</name>
    <name type="synonym">Epeira ventricosa</name>
    <dbReference type="NCBI Taxonomy" id="182803"/>
    <lineage>
        <taxon>Eukaryota</taxon>
        <taxon>Metazoa</taxon>
        <taxon>Ecdysozoa</taxon>
        <taxon>Arthropoda</taxon>
        <taxon>Chelicerata</taxon>
        <taxon>Arachnida</taxon>
        <taxon>Araneae</taxon>
        <taxon>Araneomorphae</taxon>
        <taxon>Entelegynae</taxon>
        <taxon>Araneoidea</taxon>
        <taxon>Araneidae</taxon>
        <taxon>Araneus</taxon>
    </lineage>
</organism>
<accession>A0A4Y2G2Q4</accession>
<dbReference type="AlphaFoldDB" id="A0A4Y2G2Q4"/>
<gene>
    <name evidence="1" type="ORF">AVEN_96119_1</name>
</gene>
<protein>
    <submittedName>
        <fullName evidence="1">Uncharacterized protein</fullName>
    </submittedName>
</protein>
<reference evidence="1 2" key="1">
    <citation type="journal article" date="2019" name="Sci. Rep.">
        <title>Orb-weaving spider Araneus ventricosus genome elucidates the spidroin gene catalogue.</title>
        <authorList>
            <person name="Kono N."/>
            <person name="Nakamura H."/>
            <person name="Ohtoshi R."/>
            <person name="Moran D.A.P."/>
            <person name="Shinohara A."/>
            <person name="Yoshida Y."/>
            <person name="Fujiwara M."/>
            <person name="Mori M."/>
            <person name="Tomita M."/>
            <person name="Arakawa K."/>
        </authorList>
    </citation>
    <scope>NUCLEOTIDE SEQUENCE [LARGE SCALE GENOMIC DNA]</scope>
</reference>
<name>A0A4Y2G2Q4_ARAVE</name>